<protein>
    <submittedName>
        <fullName evidence="1">Hydrogenase maturation protease</fullName>
    </submittedName>
</protein>
<dbReference type="AlphaFoldDB" id="A0A6M0RST6"/>
<evidence type="ECO:0000313" key="2">
    <source>
        <dbReference type="Proteomes" id="UP000481033"/>
    </source>
</evidence>
<dbReference type="PANTHER" id="PTHR30302">
    <property type="entry name" value="HYDROGENASE 1 MATURATION PROTEASE"/>
    <property type="match status" value="1"/>
</dbReference>
<dbReference type="PANTHER" id="PTHR30302:SF5">
    <property type="entry name" value="SLR1876 PROTEIN"/>
    <property type="match status" value="1"/>
</dbReference>
<keyword evidence="1" id="KW-0645">Protease</keyword>
<sequence length="165" mass="17340">MANVIDGFSSEVSPVFVVIGYGNPDKGDDAIGQKVVAQLQGLKTPNLEAYSVKQLTPELSSKLARASVAIFVDACKLTNTDTVQVKPLDARGTETTGSALPGFGHSCSPCSLLALTQSVYGHFPKAWWVEVPACDFTMGHPLSDLAEQGVDQALRTIASLISSAS</sequence>
<reference evidence="1 2" key="1">
    <citation type="journal article" date="2020" name="Microb. Ecol.">
        <title>Ecogenomics of the Marine Benthic Filamentous Cyanobacterium Adonisia.</title>
        <authorList>
            <person name="Walter J.M."/>
            <person name="Coutinho F.H."/>
            <person name="Leomil L."/>
            <person name="Hargreaves P.I."/>
            <person name="Campeao M.E."/>
            <person name="Vieira V.V."/>
            <person name="Silva B.S."/>
            <person name="Fistarol G.O."/>
            <person name="Salomon P.S."/>
            <person name="Sawabe T."/>
            <person name="Mino S."/>
            <person name="Hosokawa M."/>
            <person name="Miyashita H."/>
            <person name="Maruyama F."/>
            <person name="van Verk M.C."/>
            <person name="Dutilh B.E."/>
            <person name="Thompson C.C."/>
            <person name="Thompson F.L."/>
        </authorList>
    </citation>
    <scope>NUCLEOTIDE SEQUENCE [LARGE SCALE GENOMIC DNA]</scope>
    <source>
        <strain evidence="1 2">CCMR0081</strain>
    </source>
</reference>
<gene>
    <name evidence="1" type="ORF">DXZ20_24705</name>
</gene>
<dbReference type="GO" id="GO:0004175">
    <property type="term" value="F:endopeptidase activity"/>
    <property type="evidence" value="ECO:0007669"/>
    <property type="project" value="TreeGrafter"/>
</dbReference>
<dbReference type="EMBL" id="QXHD01000004">
    <property type="protein sequence ID" value="NEZ58781.1"/>
    <property type="molecule type" value="Genomic_DNA"/>
</dbReference>
<evidence type="ECO:0000313" key="1">
    <source>
        <dbReference type="EMBL" id="NEZ58781.1"/>
    </source>
</evidence>
<keyword evidence="2" id="KW-1185">Reference proteome</keyword>
<dbReference type="InterPro" id="IPR023430">
    <property type="entry name" value="Pept_HybD-like_dom_sf"/>
</dbReference>
<accession>A0A6M0RST6</accession>
<dbReference type="InterPro" id="IPR000671">
    <property type="entry name" value="Peptidase_A31"/>
</dbReference>
<dbReference type="Proteomes" id="UP000481033">
    <property type="component" value="Unassembled WGS sequence"/>
</dbReference>
<dbReference type="SUPFAM" id="SSF53163">
    <property type="entry name" value="HybD-like"/>
    <property type="match status" value="1"/>
</dbReference>
<dbReference type="GO" id="GO:0016485">
    <property type="term" value="P:protein processing"/>
    <property type="evidence" value="ECO:0007669"/>
    <property type="project" value="TreeGrafter"/>
</dbReference>
<dbReference type="NCBIfam" id="TIGR00072">
    <property type="entry name" value="hydrog_prot"/>
    <property type="match status" value="1"/>
</dbReference>
<name>A0A6M0RST6_9CYAN</name>
<dbReference type="GO" id="GO:0008047">
    <property type="term" value="F:enzyme activator activity"/>
    <property type="evidence" value="ECO:0007669"/>
    <property type="project" value="InterPro"/>
</dbReference>
<comment type="caution">
    <text evidence="1">The sequence shown here is derived from an EMBL/GenBank/DDBJ whole genome shotgun (WGS) entry which is preliminary data.</text>
</comment>
<keyword evidence="1" id="KW-0378">Hydrolase</keyword>
<dbReference type="Gene3D" id="3.40.50.1450">
    <property type="entry name" value="HybD-like"/>
    <property type="match status" value="1"/>
</dbReference>
<dbReference type="CDD" id="cd06066">
    <property type="entry name" value="H2MP_NAD-link-bidir"/>
    <property type="match status" value="1"/>
</dbReference>
<organism evidence="1 2">
    <name type="scientific">Adonisia turfae CCMR0081</name>
    <dbReference type="NCBI Taxonomy" id="2292702"/>
    <lineage>
        <taxon>Bacteria</taxon>
        <taxon>Bacillati</taxon>
        <taxon>Cyanobacteriota</taxon>
        <taxon>Adonisia</taxon>
        <taxon>Adonisia turfae</taxon>
    </lineage>
</organism>
<dbReference type="RefSeq" id="WP_163665274.1">
    <property type="nucleotide sequence ID" value="NZ_QXHD01000004.1"/>
</dbReference>
<proteinExistence type="predicted"/>